<dbReference type="AlphaFoldDB" id="A0A8K0PFE9"/>
<dbReference type="OrthoDB" id="4207369at2759"/>
<sequence length="768" mass="83757">MSDDDGLSVADAKFESSWSDSDGTAFLPTNLPVKRIARAWERKPHSPYSQKPGVKKVWRRVRMPVINAPVTNDVFTRSVDIPPQNQHVTIESPKKAVKKQCLDTAYGRDWKTTEWDPRGTHMRKKVFRPPIVLRSGAQIDPNSHDEGATDQDDDDDPANEPTSKGAVGEDVDSEWEDVESEDDSEEHEKFGDREQASHTSSAEGDKQTIAEQEQLVEASREAIANEDHHTSEQISTTAENEEQQIDSPVSGLPRTSPSKPSPARRSPKKTSPIKHLAEIPTLAIPSPFQRPTSAPPEETITSENKYRPRISDDTAILHAFLSRAAANKKPLAKRESLTNRRDSGAVRNALASPAKPDVLTELDANSPSPHKVTRVEIEEKAKEASDQKSPSSRKAEELTEETRPKRRSGRSRARPALLLDQMTADEPAKGPNKITIRGPTEQVNLKKNEVAELAAQTRSNTRKNKGQSIMPIARLSKLADEAVEVLSDDLDPKPNQDGRNVHWDETLAYFSKAPEESTCSDAEASEVPDTTQQTPVTEEIATSPPKSRSKRTKVASPKKAAPESEEEPIVSTPAPKPAPSKRRSRIATPAKGLLNKSLLPEDVVPCTNEPEPTKPAPTAAPVSKKRALPTPKRSAHAVVSALKQCATDAAPAAAPPQPGLSSRPPLSPRKTAPTTASSIPSLGTFAPKMNSEIPKLSFDEAVGTSLKPKSKASQLGAEEEQVPGLASPAKRRRGVLGLRRQVRETKEEKEETLPGLMSPAKKRTRSAL</sequence>
<dbReference type="Proteomes" id="UP000809789">
    <property type="component" value="Unassembled WGS sequence"/>
</dbReference>
<feature type="compositionally biased region" description="Basic residues" evidence="1">
    <location>
        <begin position="404"/>
        <end position="413"/>
    </location>
</feature>
<reference evidence="2" key="1">
    <citation type="submission" date="2021-07" db="EMBL/GenBank/DDBJ databases">
        <title>Elsinoe batatas strain:CRI-CJ2 Genome sequencing and assembly.</title>
        <authorList>
            <person name="Huang L."/>
        </authorList>
    </citation>
    <scope>NUCLEOTIDE SEQUENCE</scope>
    <source>
        <strain evidence="2">CRI-CJ2</strain>
    </source>
</reference>
<feature type="compositionally biased region" description="Basic and acidic residues" evidence="1">
    <location>
        <begin position="332"/>
        <end position="344"/>
    </location>
</feature>
<accession>A0A8K0PFE9</accession>
<comment type="caution">
    <text evidence="2">The sequence shown here is derived from an EMBL/GenBank/DDBJ whole genome shotgun (WGS) entry which is preliminary data.</text>
</comment>
<protein>
    <submittedName>
        <fullName evidence="2">Uncharacterized protein</fullName>
    </submittedName>
</protein>
<organism evidence="2 3">
    <name type="scientific">Elsinoe batatas</name>
    <dbReference type="NCBI Taxonomy" id="2601811"/>
    <lineage>
        <taxon>Eukaryota</taxon>
        <taxon>Fungi</taxon>
        <taxon>Dikarya</taxon>
        <taxon>Ascomycota</taxon>
        <taxon>Pezizomycotina</taxon>
        <taxon>Dothideomycetes</taxon>
        <taxon>Dothideomycetidae</taxon>
        <taxon>Myriangiales</taxon>
        <taxon>Elsinoaceae</taxon>
        <taxon>Elsinoe</taxon>
    </lineage>
</organism>
<feature type="compositionally biased region" description="Polar residues" evidence="1">
    <location>
        <begin position="672"/>
        <end position="681"/>
    </location>
</feature>
<feature type="region of interest" description="Disordered" evidence="1">
    <location>
        <begin position="508"/>
        <end position="689"/>
    </location>
</feature>
<gene>
    <name evidence="2" type="ORF">KVT40_005452</name>
</gene>
<feature type="compositionally biased region" description="Basic and acidic residues" evidence="1">
    <location>
        <begin position="393"/>
        <end position="403"/>
    </location>
</feature>
<keyword evidence="3" id="KW-1185">Reference proteome</keyword>
<feature type="region of interest" description="Disordered" evidence="1">
    <location>
        <begin position="704"/>
        <end position="768"/>
    </location>
</feature>
<feature type="compositionally biased region" description="Low complexity" evidence="1">
    <location>
        <begin position="253"/>
        <end position="264"/>
    </location>
</feature>
<feature type="compositionally biased region" description="Acidic residues" evidence="1">
    <location>
        <begin position="169"/>
        <end position="185"/>
    </location>
</feature>
<dbReference type="EMBL" id="JAESVG020000006">
    <property type="protein sequence ID" value="KAG8626507.1"/>
    <property type="molecule type" value="Genomic_DNA"/>
</dbReference>
<feature type="compositionally biased region" description="Basic and acidic residues" evidence="1">
    <location>
        <begin position="741"/>
        <end position="752"/>
    </location>
</feature>
<feature type="region of interest" description="Disordered" evidence="1">
    <location>
        <begin position="326"/>
        <end position="442"/>
    </location>
</feature>
<proteinExistence type="predicted"/>
<feature type="region of interest" description="Disordered" evidence="1">
    <location>
        <begin position="111"/>
        <end position="309"/>
    </location>
</feature>
<evidence type="ECO:0000313" key="2">
    <source>
        <dbReference type="EMBL" id="KAG8626507.1"/>
    </source>
</evidence>
<feature type="compositionally biased region" description="Basic and acidic residues" evidence="1">
    <location>
        <begin position="186"/>
        <end position="196"/>
    </location>
</feature>
<evidence type="ECO:0000256" key="1">
    <source>
        <dbReference type="SAM" id="MobiDB-lite"/>
    </source>
</evidence>
<feature type="compositionally biased region" description="Basic and acidic residues" evidence="1">
    <location>
        <begin position="373"/>
        <end position="386"/>
    </location>
</feature>
<feature type="compositionally biased region" description="Basic and acidic residues" evidence="1">
    <location>
        <begin position="218"/>
        <end position="231"/>
    </location>
</feature>
<name>A0A8K0PFE9_9PEZI</name>
<feature type="compositionally biased region" description="Acidic residues" evidence="1">
    <location>
        <begin position="148"/>
        <end position="158"/>
    </location>
</feature>
<evidence type="ECO:0000313" key="3">
    <source>
        <dbReference type="Proteomes" id="UP000809789"/>
    </source>
</evidence>